<sequence>MEIQLHGATAHPRPAPSEEVVRELLMGTTRPAAQESTTAADSRVQQKGHMGHAKCRGSVDEAPAWMGLKAECEQMKTKGLEVLDDSHLTKWMFKKPRPLGVIAQPAWGIVRILAPPVRETQISSLGPKRFS</sequence>
<keyword evidence="3" id="KW-1185">Reference proteome</keyword>
<dbReference type="Proteomes" id="UP001218218">
    <property type="component" value="Unassembled WGS sequence"/>
</dbReference>
<name>A0AAD6ZN95_9AGAR</name>
<comment type="caution">
    <text evidence="2">The sequence shown here is derived from an EMBL/GenBank/DDBJ whole genome shotgun (WGS) entry which is preliminary data.</text>
</comment>
<gene>
    <name evidence="2" type="ORF">DFH08DRAFT_814998</name>
</gene>
<proteinExistence type="predicted"/>
<feature type="region of interest" description="Disordered" evidence="1">
    <location>
        <begin position="27"/>
        <end position="55"/>
    </location>
</feature>
<organism evidence="2 3">
    <name type="scientific">Mycena albidolilacea</name>
    <dbReference type="NCBI Taxonomy" id="1033008"/>
    <lineage>
        <taxon>Eukaryota</taxon>
        <taxon>Fungi</taxon>
        <taxon>Dikarya</taxon>
        <taxon>Basidiomycota</taxon>
        <taxon>Agaricomycotina</taxon>
        <taxon>Agaricomycetes</taxon>
        <taxon>Agaricomycetidae</taxon>
        <taxon>Agaricales</taxon>
        <taxon>Marasmiineae</taxon>
        <taxon>Mycenaceae</taxon>
        <taxon>Mycena</taxon>
    </lineage>
</organism>
<evidence type="ECO:0000313" key="2">
    <source>
        <dbReference type="EMBL" id="KAJ7330905.1"/>
    </source>
</evidence>
<protein>
    <submittedName>
        <fullName evidence="2">Uncharacterized protein</fullName>
    </submittedName>
</protein>
<reference evidence="2" key="1">
    <citation type="submission" date="2023-03" db="EMBL/GenBank/DDBJ databases">
        <title>Massive genome expansion in bonnet fungi (Mycena s.s.) driven by repeated elements and novel gene families across ecological guilds.</title>
        <authorList>
            <consortium name="Lawrence Berkeley National Laboratory"/>
            <person name="Harder C.B."/>
            <person name="Miyauchi S."/>
            <person name="Viragh M."/>
            <person name="Kuo A."/>
            <person name="Thoen E."/>
            <person name="Andreopoulos B."/>
            <person name="Lu D."/>
            <person name="Skrede I."/>
            <person name="Drula E."/>
            <person name="Henrissat B."/>
            <person name="Morin E."/>
            <person name="Kohler A."/>
            <person name="Barry K."/>
            <person name="LaButti K."/>
            <person name="Morin E."/>
            <person name="Salamov A."/>
            <person name="Lipzen A."/>
            <person name="Mereny Z."/>
            <person name="Hegedus B."/>
            <person name="Baldrian P."/>
            <person name="Stursova M."/>
            <person name="Weitz H."/>
            <person name="Taylor A."/>
            <person name="Grigoriev I.V."/>
            <person name="Nagy L.G."/>
            <person name="Martin F."/>
            <person name="Kauserud H."/>
        </authorList>
    </citation>
    <scope>NUCLEOTIDE SEQUENCE</scope>
    <source>
        <strain evidence="2">CBHHK002</strain>
    </source>
</reference>
<feature type="compositionally biased region" description="Polar residues" evidence="1">
    <location>
        <begin position="34"/>
        <end position="45"/>
    </location>
</feature>
<dbReference type="EMBL" id="JARIHO010000036">
    <property type="protein sequence ID" value="KAJ7330905.1"/>
    <property type="molecule type" value="Genomic_DNA"/>
</dbReference>
<evidence type="ECO:0000313" key="3">
    <source>
        <dbReference type="Proteomes" id="UP001218218"/>
    </source>
</evidence>
<accession>A0AAD6ZN95</accession>
<dbReference type="AlphaFoldDB" id="A0AAD6ZN95"/>
<evidence type="ECO:0000256" key="1">
    <source>
        <dbReference type="SAM" id="MobiDB-lite"/>
    </source>
</evidence>